<sequence length="556" mass="62385">MNTLKIFSIAFLTSTTVGFAQDISQARKAIDGEQYEKAKSMLKSIIKTSPIDGRAHFLLGNIYLIQNVNDSAKVAFQKGLAGTDGARLNNIGIGTMDLDSGNSSAAEANFALALKDTKKKDVEELTAIGRAYTYSTKPNYKKAIEYLNRAKTINPNDAMVQLALGDAFYGDKNQNEAYAAYRNAFQFDPTLLRAKMQLGVLLKGAKSYDEAIKSFNEVIAINPNYGPVYRELAETYYKWGRNKPSKSTEYMQLAFTNYEKYMNLTDRSIHSRMRRADFLVLLKDYKALEEEANKMIEMDKVNPRIFRYLGYSAYENGNAEGAIKALESYMSNPDNKIIAKDYLYLGTAKFKKGLSADGLSVDPALYNSGLNDIKKAIEIEPLIIEDLNEVGKKIFTLKLYKEAIPVFEFGTTNSEYKNYVDDNIYYGLSIYYANNKKDVKPDPAQLQKADVAFGNVITASPSYQDAYLYRARTNSLMGNDEMTIKYYETYVAKVSEKGPEELAKPTTTKKVIESYNNIAASYANTDKVKAIEYLNKTLSIDPTNAYATDSLSKLKK</sequence>
<dbReference type="Proteomes" id="UP000291124">
    <property type="component" value="Chromosome"/>
</dbReference>
<reference evidence="5" key="1">
    <citation type="submission" date="2019-03" db="EMBL/GenBank/DDBJ databases">
        <title>Flavobacterium sp.</title>
        <authorList>
            <person name="Kim H."/>
        </authorList>
    </citation>
    <scope>NUCLEOTIDE SEQUENCE [LARGE SCALE GENOMIC DNA]</scope>
    <source>
        <strain evidence="5">GS13</strain>
    </source>
</reference>
<evidence type="ECO:0000313" key="4">
    <source>
        <dbReference type="EMBL" id="QBN18686.1"/>
    </source>
</evidence>
<dbReference type="KEGG" id="fnk:E1750_07670"/>
<accession>A0A4P6Y7R7</accession>
<keyword evidence="2 3" id="KW-0802">TPR repeat</keyword>
<dbReference type="PANTHER" id="PTHR44858">
    <property type="entry name" value="TETRATRICOPEPTIDE REPEAT PROTEIN 6"/>
    <property type="match status" value="1"/>
</dbReference>
<evidence type="ECO:0000256" key="2">
    <source>
        <dbReference type="ARBA" id="ARBA00022803"/>
    </source>
</evidence>
<keyword evidence="1" id="KW-0677">Repeat</keyword>
<dbReference type="SUPFAM" id="SSF81901">
    <property type="entry name" value="HCP-like"/>
    <property type="match status" value="1"/>
</dbReference>
<dbReference type="RefSeq" id="WP_133276208.1">
    <property type="nucleotide sequence ID" value="NZ_CP037933.1"/>
</dbReference>
<protein>
    <submittedName>
        <fullName evidence="4">Uncharacterized protein</fullName>
    </submittedName>
</protein>
<keyword evidence="5" id="KW-1185">Reference proteome</keyword>
<dbReference type="SUPFAM" id="SSF48452">
    <property type="entry name" value="TPR-like"/>
    <property type="match status" value="2"/>
</dbReference>
<feature type="repeat" description="TPR" evidence="3">
    <location>
        <begin position="124"/>
        <end position="157"/>
    </location>
</feature>
<dbReference type="InterPro" id="IPR019734">
    <property type="entry name" value="TPR_rpt"/>
</dbReference>
<gene>
    <name evidence="4" type="ORF">E1750_07670</name>
</gene>
<dbReference type="PANTHER" id="PTHR44858:SF1">
    <property type="entry name" value="UDP-N-ACETYLGLUCOSAMINE--PEPTIDE N-ACETYLGLUCOSAMINYLTRANSFERASE SPINDLY-RELATED"/>
    <property type="match status" value="1"/>
</dbReference>
<evidence type="ECO:0000256" key="1">
    <source>
        <dbReference type="ARBA" id="ARBA00022737"/>
    </source>
</evidence>
<dbReference type="InterPro" id="IPR011990">
    <property type="entry name" value="TPR-like_helical_dom_sf"/>
</dbReference>
<evidence type="ECO:0000313" key="5">
    <source>
        <dbReference type="Proteomes" id="UP000291124"/>
    </source>
</evidence>
<dbReference type="EMBL" id="CP037933">
    <property type="protein sequence ID" value="QBN18686.1"/>
    <property type="molecule type" value="Genomic_DNA"/>
</dbReference>
<dbReference type="Gene3D" id="1.25.40.10">
    <property type="entry name" value="Tetratricopeptide repeat domain"/>
    <property type="match status" value="3"/>
</dbReference>
<dbReference type="Pfam" id="PF13181">
    <property type="entry name" value="TPR_8"/>
    <property type="match status" value="2"/>
</dbReference>
<feature type="repeat" description="TPR" evidence="3">
    <location>
        <begin position="192"/>
        <end position="225"/>
    </location>
</feature>
<dbReference type="SMART" id="SM00028">
    <property type="entry name" value="TPR"/>
    <property type="match status" value="5"/>
</dbReference>
<organism evidence="4 5">
    <name type="scientific">Flavobacterium nackdongense</name>
    <dbReference type="NCBI Taxonomy" id="2547394"/>
    <lineage>
        <taxon>Bacteria</taxon>
        <taxon>Pseudomonadati</taxon>
        <taxon>Bacteroidota</taxon>
        <taxon>Flavobacteriia</taxon>
        <taxon>Flavobacteriales</taxon>
        <taxon>Flavobacteriaceae</taxon>
        <taxon>Flavobacterium</taxon>
    </lineage>
</organism>
<name>A0A4P6Y7R7_9FLAO</name>
<proteinExistence type="predicted"/>
<dbReference type="PROSITE" id="PS50005">
    <property type="entry name" value="TPR"/>
    <property type="match status" value="3"/>
</dbReference>
<feature type="repeat" description="TPR" evidence="3">
    <location>
        <begin position="158"/>
        <end position="191"/>
    </location>
</feature>
<dbReference type="InterPro" id="IPR050498">
    <property type="entry name" value="Ycf3"/>
</dbReference>
<evidence type="ECO:0000256" key="3">
    <source>
        <dbReference type="PROSITE-ProRule" id="PRU00339"/>
    </source>
</evidence>
<dbReference type="OrthoDB" id="638548at2"/>
<dbReference type="AlphaFoldDB" id="A0A4P6Y7R7"/>